<dbReference type="InterPro" id="IPR036259">
    <property type="entry name" value="MFS_trans_sf"/>
</dbReference>
<evidence type="ECO:0000256" key="1">
    <source>
        <dbReference type="ARBA" id="ARBA00004651"/>
    </source>
</evidence>
<dbReference type="GO" id="GO:0046943">
    <property type="term" value="F:carboxylic acid transmembrane transporter activity"/>
    <property type="evidence" value="ECO:0007669"/>
    <property type="project" value="TreeGrafter"/>
</dbReference>
<dbReference type="CDD" id="cd17316">
    <property type="entry name" value="MFS_SV2_like"/>
    <property type="match status" value="1"/>
</dbReference>
<dbReference type="PANTHER" id="PTHR23508">
    <property type="entry name" value="CARBOXYLIC ACID TRANSPORTER PROTEIN HOMOLOG"/>
    <property type="match status" value="1"/>
</dbReference>
<dbReference type="PROSITE" id="PS50850">
    <property type="entry name" value="MFS"/>
    <property type="match status" value="1"/>
</dbReference>
<protein>
    <submittedName>
        <fullName evidence="7">Sugar porter family MFS transporter</fullName>
    </submittedName>
</protein>
<name>A0A846WW76_9ACTN</name>
<dbReference type="AlphaFoldDB" id="A0A846WW76"/>
<comment type="caution">
    <text evidence="7">The sequence shown here is derived from an EMBL/GenBank/DDBJ whole genome shotgun (WGS) entry which is preliminary data.</text>
</comment>
<keyword evidence="2 5" id="KW-0812">Transmembrane</keyword>
<feature type="domain" description="Major facilitator superfamily (MFS) profile" evidence="6">
    <location>
        <begin position="29"/>
        <end position="447"/>
    </location>
</feature>
<keyword evidence="3 5" id="KW-1133">Transmembrane helix</keyword>
<reference evidence="7 8" key="1">
    <citation type="submission" date="2020-04" db="EMBL/GenBank/DDBJ databases">
        <title>MicrobeNet Type strains.</title>
        <authorList>
            <person name="Nicholson A.C."/>
        </authorList>
    </citation>
    <scope>NUCLEOTIDE SEQUENCE [LARGE SCALE GENOMIC DNA]</scope>
    <source>
        <strain evidence="7 8">DSM 44113</strain>
    </source>
</reference>
<dbReference type="InterPro" id="IPR005829">
    <property type="entry name" value="Sugar_transporter_CS"/>
</dbReference>
<accession>A0A846WW76</accession>
<sequence>MTDSDPLAVGAGMLEGFDVGGTSRARRRALFVVAAGMFVDGYDLILLSGALVQLHHEWDLSAGQIGFLGASTYFGSMFGAILFGHISDKVGRRSVFNWTLVSFLVISVLSAFVSDVGQLTVMRILLGVAIGAEIAAGFAFLGEISPSRSRGGWGGALPQITWSLGALAAIFVDALLLTVAGENAWRWILVSGAVPALIVLAARWSLPESPRWLLLKGRTDEAARALRYFGVTMTAEQLGNAARTVQRSVAETARSSELLRASLTGRYKRVAILVIVLVGPASLVGGGSSILGPYVFDQLGHLTPVQSVLSGSVIWVGALIGSVLSFSLIDRLGRIRAYTIGQVALFVIYLLMITIGFGTWLLVPMYLLYGVFNWMVASVNSVLPAELLPTAVRGSVTGIAHGINRLCNGLAVLLVPVGLELLGFRAVVVICGAIGLLLSAVAWANRRYDPARRSIDEVSEGIAAEGKP</sequence>
<comment type="subcellular location">
    <subcellularLocation>
        <location evidence="1">Cell membrane</location>
        <topology evidence="1">Multi-pass membrane protein</topology>
    </subcellularLocation>
</comment>
<feature type="transmembrane region" description="Helical" evidence="5">
    <location>
        <begin position="120"/>
        <end position="141"/>
    </location>
</feature>
<dbReference type="EMBL" id="JAAXOQ010000002">
    <property type="protein sequence ID" value="NKY17181.1"/>
    <property type="molecule type" value="Genomic_DNA"/>
</dbReference>
<evidence type="ECO:0000256" key="3">
    <source>
        <dbReference type="ARBA" id="ARBA00022989"/>
    </source>
</evidence>
<keyword evidence="4 5" id="KW-0472">Membrane</keyword>
<dbReference type="InterPro" id="IPR005828">
    <property type="entry name" value="MFS_sugar_transport-like"/>
</dbReference>
<dbReference type="Proteomes" id="UP000582646">
    <property type="component" value="Unassembled WGS sequence"/>
</dbReference>
<feature type="transmembrane region" description="Helical" evidence="5">
    <location>
        <begin position="341"/>
        <end position="369"/>
    </location>
</feature>
<evidence type="ECO:0000256" key="5">
    <source>
        <dbReference type="SAM" id="Phobius"/>
    </source>
</evidence>
<evidence type="ECO:0000256" key="4">
    <source>
        <dbReference type="ARBA" id="ARBA00023136"/>
    </source>
</evidence>
<feature type="transmembrane region" description="Helical" evidence="5">
    <location>
        <begin position="95"/>
        <end position="114"/>
    </location>
</feature>
<dbReference type="Pfam" id="PF00083">
    <property type="entry name" value="Sugar_tr"/>
    <property type="match status" value="1"/>
</dbReference>
<dbReference type="PROSITE" id="PS00217">
    <property type="entry name" value="SUGAR_TRANSPORT_2"/>
    <property type="match status" value="1"/>
</dbReference>
<dbReference type="SUPFAM" id="SSF103473">
    <property type="entry name" value="MFS general substrate transporter"/>
    <property type="match status" value="1"/>
</dbReference>
<evidence type="ECO:0000313" key="7">
    <source>
        <dbReference type="EMBL" id="NKY17181.1"/>
    </source>
</evidence>
<feature type="transmembrane region" description="Helical" evidence="5">
    <location>
        <begin position="270"/>
        <end position="296"/>
    </location>
</feature>
<evidence type="ECO:0000256" key="2">
    <source>
        <dbReference type="ARBA" id="ARBA00022692"/>
    </source>
</evidence>
<feature type="transmembrane region" description="Helical" evidence="5">
    <location>
        <begin position="422"/>
        <end position="444"/>
    </location>
</feature>
<organism evidence="7 8">
    <name type="scientific">Tsukamurella spumae</name>
    <dbReference type="NCBI Taxonomy" id="44753"/>
    <lineage>
        <taxon>Bacteria</taxon>
        <taxon>Bacillati</taxon>
        <taxon>Actinomycetota</taxon>
        <taxon>Actinomycetes</taxon>
        <taxon>Mycobacteriales</taxon>
        <taxon>Tsukamurellaceae</taxon>
        <taxon>Tsukamurella</taxon>
    </lineage>
</organism>
<dbReference type="InterPro" id="IPR020846">
    <property type="entry name" value="MFS_dom"/>
</dbReference>
<feature type="transmembrane region" description="Helical" evidence="5">
    <location>
        <begin position="64"/>
        <end position="83"/>
    </location>
</feature>
<keyword evidence="8" id="KW-1185">Reference proteome</keyword>
<dbReference type="GO" id="GO:0005886">
    <property type="term" value="C:plasma membrane"/>
    <property type="evidence" value="ECO:0007669"/>
    <property type="project" value="UniProtKB-SubCell"/>
</dbReference>
<feature type="transmembrane region" description="Helical" evidence="5">
    <location>
        <begin position="308"/>
        <end position="329"/>
    </location>
</feature>
<dbReference type="Gene3D" id="1.20.1250.20">
    <property type="entry name" value="MFS general substrate transporter like domains"/>
    <property type="match status" value="1"/>
</dbReference>
<feature type="transmembrane region" description="Helical" evidence="5">
    <location>
        <begin position="29"/>
        <end position="52"/>
    </location>
</feature>
<dbReference type="RefSeq" id="WP_168544295.1">
    <property type="nucleotide sequence ID" value="NZ_BAAAKS010000025.1"/>
</dbReference>
<gene>
    <name evidence="7" type="ORF">HF999_02150</name>
</gene>
<evidence type="ECO:0000313" key="8">
    <source>
        <dbReference type="Proteomes" id="UP000582646"/>
    </source>
</evidence>
<evidence type="ECO:0000259" key="6">
    <source>
        <dbReference type="PROSITE" id="PS50850"/>
    </source>
</evidence>
<feature type="transmembrane region" description="Helical" evidence="5">
    <location>
        <begin position="187"/>
        <end position="206"/>
    </location>
</feature>
<proteinExistence type="predicted"/>
<dbReference type="PANTHER" id="PTHR23508:SF10">
    <property type="entry name" value="CARBOXYLIC ACID TRANSPORTER PROTEIN HOMOLOG"/>
    <property type="match status" value="1"/>
</dbReference>
<feature type="transmembrane region" description="Helical" evidence="5">
    <location>
        <begin position="162"/>
        <end position="181"/>
    </location>
</feature>